<dbReference type="SUPFAM" id="SSF50129">
    <property type="entry name" value="GroES-like"/>
    <property type="match status" value="1"/>
</dbReference>
<dbReference type="CDD" id="cd05280">
    <property type="entry name" value="MDR_yhdh_yhfp"/>
    <property type="match status" value="1"/>
</dbReference>
<dbReference type="InterPro" id="IPR014188">
    <property type="entry name" value="Acrylyl-CoA_reductase_AcuI"/>
</dbReference>
<name>A0AAE3XPE8_9BACT</name>
<dbReference type="PANTHER" id="PTHR43677">
    <property type="entry name" value="SHORT-CHAIN DEHYDROGENASE/REDUCTASE"/>
    <property type="match status" value="1"/>
</dbReference>
<dbReference type="Pfam" id="PF08240">
    <property type="entry name" value="ADH_N"/>
    <property type="match status" value="1"/>
</dbReference>
<evidence type="ECO:0000313" key="2">
    <source>
        <dbReference type="EMBL" id="MDR6240172.1"/>
    </source>
</evidence>
<accession>A0AAE3XPE8</accession>
<organism evidence="2 3">
    <name type="scientific">Aureibacter tunicatorum</name>
    <dbReference type="NCBI Taxonomy" id="866807"/>
    <lineage>
        <taxon>Bacteria</taxon>
        <taxon>Pseudomonadati</taxon>
        <taxon>Bacteroidota</taxon>
        <taxon>Cytophagia</taxon>
        <taxon>Cytophagales</taxon>
        <taxon>Persicobacteraceae</taxon>
        <taxon>Aureibacter</taxon>
    </lineage>
</organism>
<dbReference type="SMART" id="SM00829">
    <property type="entry name" value="PKS_ER"/>
    <property type="match status" value="1"/>
</dbReference>
<dbReference type="InterPro" id="IPR051397">
    <property type="entry name" value="Zn-ADH-like_protein"/>
</dbReference>
<sequence>MDIPEKFRALRVQEQDGKYITQIEEMETSSLPEHDTIIKVYFSSLNYKDALSASGNKGVTKNFPHTPGIDAAGIVLKTNSDNFKVGDEVLVTGYDLGMNTPGGYGELISVPSQWATKLPAGMNMRESMIYGTAGLTAGLSIDKLIRAGVKPENGPVLVTGASGGVGSVAVAILSALGYETFASSGKKSAEDFLKKVGAKEIISRDSLLENANRPLLKEQWAGVVDTCGGEILASVLKSCKYSGSVTTCGLVSGMNLNTTVFPFILRDVNLLGIDSVELPLERKVTIWNKLAHDWSSEKLESLATYCTLEELPKYIDEILKGQIQGRVVVDLHS</sequence>
<dbReference type="AlphaFoldDB" id="A0AAE3XPE8"/>
<dbReference type="InterPro" id="IPR036291">
    <property type="entry name" value="NAD(P)-bd_dom_sf"/>
</dbReference>
<dbReference type="GO" id="GO:0043957">
    <property type="term" value="F:acryloyl-CoA reductase (NADPH) activity"/>
    <property type="evidence" value="ECO:0007669"/>
    <property type="project" value="TreeGrafter"/>
</dbReference>
<dbReference type="Pfam" id="PF00107">
    <property type="entry name" value="ADH_zinc_N"/>
    <property type="match status" value="1"/>
</dbReference>
<evidence type="ECO:0000313" key="3">
    <source>
        <dbReference type="Proteomes" id="UP001185092"/>
    </source>
</evidence>
<dbReference type="EC" id="1.1.1.1" evidence="2"/>
<dbReference type="InterPro" id="IPR020843">
    <property type="entry name" value="ER"/>
</dbReference>
<proteinExistence type="predicted"/>
<dbReference type="PANTHER" id="PTHR43677:SF1">
    <property type="entry name" value="ACRYLYL-COA REDUCTASE ACUI-RELATED"/>
    <property type="match status" value="1"/>
</dbReference>
<gene>
    <name evidence="2" type="ORF">HNQ88_003238</name>
</gene>
<dbReference type="InterPro" id="IPR013154">
    <property type="entry name" value="ADH-like_N"/>
</dbReference>
<feature type="domain" description="Enoyl reductase (ER)" evidence="1">
    <location>
        <begin position="21"/>
        <end position="329"/>
    </location>
</feature>
<dbReference type="InterPro" id="IPR013149">
    <property type="entry name" value="ADH-like_C"/>
</dbReference>
<keyword evidence="2" id="KW-0560">Oxidoreductase</keyword>
<dbReference type="InterPro" id="IPR011032">
    <property type="entry name" value="GroES-like_sf"/>
</dbReference>
<reference evidence="2" key="1">
    <citation type="submission" date="2023-07" db="EMBL/GenBank/DDBJ databases">
        <title>Genomic Encyclopedia of Type Strains, Phase IV (KMG-IV): sequencing the most valuable type-strain genomes for metagenomic binning, comparative biology and taxonomic classification.</title>
        <authorList>
            <person name="Goeker M."/>
        </authorList>
    </citation>
    <scope>NUCLEOTIDE SEQUENCE</scope>
    <source>
        <strain evidence="2">DSM 26174</strain>
    </source>
</reference>
<dbReference type="Proteomes" id="UP001185092">
    <property type="component" value="Unassembled WGS sequence"/>
</dbReference>
<dbReference type="Gene3D" id="3.90.180.10">
    <property type="entry name" value="Medium-chain alcohol dehydrogenases, catalytic domain"/>
    <property type="match status" value="1"/>
</dbReference>
<dbReference type="SUPFAM" id="SSF51735">
    <property type="entry name" value="NAD(P)-binding Rossmann-fold domains"/>
    <property type="match status" value="1"/>
</dbReference>
<dbReference type="NCBIfam" id="TIGR02823">
    <property type="entry name" value="oxido_YhdH"/>
    <property type="match status" value="1"/>
</dbReference>
<dbReference type="RefSeq" id="WP_309940045.1">
    <property type="nucleotide sequence ID" value="NZ_AP025305.1"/>
</dbReference>
<dbReference type="EMBL" id="JAVDQD010000004">
    <property type="protein sequence ID" value="MDR6240172.1"/>
    <property type="molecule type" value="Genomic_DNA"/>
</dbReference>
<comment type="caution">
    <text evidence="2">The sequence shown here is derived from an EMBL/GenBank/DDBJ whole genome shotgun (WGS) entry which is preliminary data.</text>
</comment>
<evidence type="ECO:0000259" key="1">
    <source>
        <dbReference type="SMART" id="SM00829"/>
    </source>
</evidence>
<keyword evidence="3" id="KW-1185">Reference proteome</keyword>
<protein>
    <submittedName>
        <fullName evidence="2">Alcohol dehydrogenase</fullName>
        <ecNumber evidence="2">1.1.1.1</ecNumber>
    </submittedName>
</protein>
<dbReference type="Gene3D" id="3.40.50.720">
    <property type="entry name" value="NAD(P)-binding Rossmann-like Domain"/>
    <property type="match status" value="1"/>
</dbReference>
<dbReference type="GO" id="GO:0004022">
    <property type="term" value="F:alcohol dehydrogenase (NAD+) activity"/>
    <property type="evidence" value="ECO:0007669"/>
    <property type="project" value="UniProtKB-EC"/>
</dbReference>